<dbReference type="InterPro" id="IPR027417">
    <property type="entry name" value="P-loop_NTPase"/>
</dbReference>
<proteinExistence type="predicted"/>
<dbReference type="InterPro" id="IPR001650">
    <property type="entry name" value="Helicase_C-like"/>
</dbReference>
<dbReference type="PROSITE" id="PS51192">
    <property type="entry name" value="HELICASE_ATP_BIND_1"/>
    <property type="match status" value="1"/>
</dbReference>
<dbReference type="Gene3D" id="3.40.50.300">
    <property type="entry name" value="P-loop containing nucleotide triphosphate hydrolases"/>
    <property type="match status" value="2"/>
</dbReference>
<dbReference type="EMBL" id="QXGM01000003">
    <property type="protein sequence ID" value="RSX54568.1"/>
    <property type="molecule type" value="Genomic_DNA"/>
</dbReference>
<organism evidence="3 4">
    <name type="scientific">Bifidobacterium dolichotidis</name>
    <dbReference type="NCBI Taxonomy" id="2306976"/>
    <lineage>
        <taxon>Bacteria</taxon>
        <taxon>Bacillati</taxon>
        <taxon>Actinomycetota</taxon>
        <taxon>Actinomycetes</taxon>
        <taxon>Bifidobacteriales</taxon>
        <taxon>Bifidobacteriaceae</taxon>
        <taxon>Bifidobacterium</taxon>
    </lineage>
</organism>
<dbReference type="GO" id="GO:0016787">
    <property type="term" value="F:hydrolase activity"/>
    <property type="evidence" value="ECO:0007669"/>
    <property type="project" value="InterPro"/>
</dbReference>
<dbReference type="InterPro" id="IPR021835">
    <property type="entry name" value="DUF3427"/>
</dbReference>
<dbReference type="GO" id="GO:0005524">
    <property type="term" value="F:ATP binding"/>
    <property type="evidence" value="ECO:0007669"/>
    <property type="project" value="InterPro"/>
</dbReference>
<dbReference type="Pfam" id="PF00271">
    <property type="entry name" value="Helicase_C"/>
    <property type="match status" value="1"/>
</dbReference>
<dbReference type="InterPro" id="IPR050742">
    <property type="entry name" value="Helicase_Restrict-Modif_Enz"/>
</dbReference>
<dbReference type="SMART" id="SM00490">
    <property type="entry name" value="HELICc"/>
    <property type="match status" value="1"/>
</dbReference>
<feature type="domain" description="Helicase C-terminal" evidence="2">
    <location>
        <begin position="540"/>
        <end position="702"/>
    </location>
</feature>
<feature type="domain" description="Helicase ATP-binding" evidence="1">
    <location>
        <begin position="278"/>
        <end position="477"/>
    </location>
</feature>
<dbReference type="PANTHER" id="PTHR47396:SF1">
    <property type="entry name" value="ATP-DEPENDENT HELICASE IRC3-RELATED"/>
    <property type="match status" value="1"/>
</dbReference>
<dbReference type="SMART" id="SM00487">
    <property type="entry name" value="DEXDc"/>
    <property type="match status" value="1"/>
</dbReference>
<dbReference type="GO" id="GO:0004386">
    <property type="term" value="F:helicase activity"/>
    <property type="evidence" value="ECO:0007669"/>
    <property type="project" value="UniProtKB-KW"/>
</dbReference>
<comment type="caution">
    <text evidence="3">The sequence shown here is derived from an EMBL/GenBank/DDBJ whole genome shotgun (WGS) entry which is preliminary data.</text>
</comment>
<keyword evidence="3" id="KW-0378">Hydrolase</keyword>
<dbReference type="InterPro" id="IPR014001">
    <property type="entry name" value="Helicase_ATP-bd"/>
</dbReference>
<keyword evidence="4" id="KW-1185">Reference proteome</keyword>
<dbReference type="GO" id="GO:0005829">
    <property type="term" value="C:cytosol"/>
    <property type="evidence" value="ECO:0007669"/>
    <property type="project" value="TreeGrafter"/>
</dbReference>
<dbReference type="CDD" id="cd18799">
    <property type="entry name" value="SF2_C_EcoAI-like"/>
    <property type="match status" value="1"/>
</dbReference>
<sequence>MVDAVDAYWQDPLRVSEEFDGVSSSTGQNSVRRAMLADVTAGFFDRNTESTGAYAPVLIANRPTGESMADALSEELRQSKSFDMSVAFVSPGAIQSLLQDFYDHANNRETRPSHIITSTKNYFNDPKAFWQLFHLQEETGIEVRIWNDTSAETASGAGSRGAAFHPKGYVFSRRTVHGEPYINLYVGSSNLTSMALQKQREWNLRVSSLANGDLVRQVQAEIKSQLSDSVPLTDEWIEQYEREFEQYRPPRRELLDQQNNQPIEPNKMQREALARLAELRADGEHKAIIVSATGTGKTYLSAFDVKAYFAQQQAENEDLDSAVRAGSHVEPVEHADQHVEHENRHVEQEPHHVKHTGRMLYVAQQQQILQSARKSYQKVLGCDADELGLLSGTSKQSDRRIVFATVQTLSQPEVLQQFASDEFDYILFDEVHHAAAPTYQRVMEHFSGADFMLGMTATPERTDGLNIFELFDYNIAFEIRLQKALDEDMLCPFHYYGIAEYLGDEDEAGQQHSIAVSESTSKSQHAQLTYEIEQLASPDRVDYIIAQLRKYGEFHTPVTGLVFCSSVEEAHKLSDLFNERFNEQAERNYRTAAVTGRNSDTERAEFIQRLTNGELDYLFTVDLFNEGIDIPPVNQIVMLRNTQSSIVFTQQLGRGLRKFPQKSSCTVIDFIGNYANNYQIPIALYGNSGSQDVIKGHLRRRTIGLSSISFDHIARERVLKAIDKANLSAVRSLREHYLNVRYELGRIPMLVDMYRYDDSLPYTLASWKDSYYTFVCAAEKYLEHKKGETSFITQLKPLNNREQAVLKMATEILLQGLRPQELVILDELCGITGDKKASRYITRDAIQDRIQREYAYLNLTEEQAELQLNSALRVLSGAYFVQANRKRFGNMPLVVSAGNGRYELSPDFAAMLGQNATFRKFFVDNVRVGLLKCEDLIQQASAMQRQFDGLFLYGHMYSVWDVMRLCGWQDEHIPQNVVGYELNTQTGSLPIFVKYDSSPYEDRFINRQELRWFSRPGRSLASPEFQWLRSGTNAAENELGPDGSEMGYSGVGMSSGGTGIPSSEWEEKHFIPLFVARAATAEKEKRYYYVGRVDAVTDSREVVKATMTPGLTTPEKAANLPKSDEQKLPRFVLSTLHLERPLDPELFQHLIDV</sequence>
<dbReference type="Pfam" id="PF11907">
    <property type="entry name" value="DUF3427"/>
    <property type="match status" value="1"/>
</dbReference>
<protein>
    <submittedName>
        <fullName evidence="3">RNA helicase</fullName>
    </submittedName>
</protein>
<dbReference type="AlphaFoldDB" id="A0A430FP17"/>
<dbReference type="Proteomes" id="UP000287609">
    <property type="component" value="Unassembled WGS sequence"/>
</dbReference>
<evidence type="ECO:0000259" key="2">
    <source>
        <dbReference type="PROSITE" id="PS51194"/>
    </source>
</evidence>
<evidence type="ECO:0000259" key="1">
    <source>
        <dbReference type="PROSITE" id="PS51192"/>
    </source>
</evidence>
<dbReference type="OrthoDB" id="9776021at2"/>
<dbReference type="Pfam" id="PF26350">
    <property type="entry name" value="DUF8090"/>
    <property type="match status" value="1"/>
</dbReference>
<dbReference type="InterPro" id="IPR058403">
    <property type="entry name" value="DUF8090"/>
</dbReference>
<keyword evidence="3" id="KW-0067">ATP-binding</keyword>
<dbReference type="PROSITE" id="PS51194">
    <property type="entry name" value="HELICASE_CTER"/>
    <property type="match status" value="1"/>
</dbReference>
<evidence type="ECO:0000313" key="4">
    <source>
        <dbReference type="Proteomes" id="UP000287609"/>
    </source>
</evidence>
<name>A0A430FP17_9BIFI</name>
<keyword evidence="3" id="KW-0347">Helicase</keyword>
<dbReference type="Pfam" id="PF04851">
    <property type="entry name" value="ResIII"/>
    <property type="match status" value="2"/>
</dbReference>
<dbReference type="PANTHER" id="PTHR47396">
    <property type="entry name" value="TYPE I RESTRICTION ENZYME ECOKI R PROTEIN"/>
    <property type="match status" value="1"/>
</dbReference>
<gene>
    <name evidence="3" type="ORF">D2E26_1368</name>
</gene>
<keyword evidence="3" id="KW-0547">Nucleotide-binding</keyword>
<dbReference type="InterPro" id="IPR006935">
    <property type="entry name" value="Helicase/UvrB_N"/>
</dbReference>
<dbReference type="Gene3D" id="3.30.870.10">
    <property type="entry name" value="Endonuclease Chain A"/>
    <property type="match status" value="1"/>
</dbReference>
<dbReference type="RefSeq" id="WP_125964022.1">
    <property type="nucleotide sequence ID" value="NZ_QXGM01000003.1"/>
</dbReference>
<dbReference type="GO" id="GO:0003677">
    <property type="term" value="F:DNA binding"/>
    <property type="evidence" value="ECO:0007669"/>
    <property type="project" value="InterPro"/>
</dbReference>
<dbReference type="SUPFAM" id="SSF52540">
    <property type="entry name" value="P-loop containing nucleoside triphosphate hydrolases"/>
    <property type="match status" value="2"/>
</dbReference>
<evidence type="ECO:0000313" key="3">
    <source>
        <dbReference type="EMBL" id="RSX54568.1"/>
    </source>
</evidence>
<accession>A0A430FP17</accession>
<dbReference type="CDD" id="cd18032">
    <property type="entry name" value="DEXHc_RE_I_III_res"/>
    <property type="match status" value="1"/>
</dbReference>
<reference evidence="3 4" key="1">
    <citation type="submission" date="2018-09" db="EMBL/GenBank/DDBJ databases">
        <title>Characterization of the phylogenetic diversity of five novel species belonging to the genus Bifidobacterium.</title>
        <authorList>
            <person name="Lugli G.A."/>
            <person name="Duranti S."/>
            <person name="Milani C."/>
        </authorList>
    </citation>
    <scope>NUCLEOTIDE SEQUENCE [LARGE SCALE GENOMIC DNA]</scope>
    <source>
        <strain evidence="3 4">2036B</strain>
    </source>
</reference>